<dbReference type="GeneID" id="95577349"/>
<dbReference type="EMBL" id="CP102514">
    <property type="protein sequence ID" value="UUY50717.1"/>
    <property type="molecule type" value="Genomic_DNA"/>
</dbReference>
<organism evidence="2 3">
    <name type="scientific">Streptomyces yangpuensis</name>
    <dbReference type="NCBI Taxonomy" id="1648182"/>
    <lineage>
        <taxon>Bacteria</taxon>
        <taxon>Bacillati</taxon>
        <taxon>Actinomycetota</taxon>
        <taxon>Actinomycetes</taxon>
        <taxon>Kitasatosporales</taxon>
        <taxon>Streptomycetaceae</taxon>
        <taxon>Streptomyces</taxon>
    </lineage>
</organism>
<feature type="signal peptide" evidence="1">
    <location>
        <begin position="1"/>
        <end position="25"/>
    </location>
</feature>
<accession>A0ABY5Q3H4</accession>
<evidence type="ECO:0000313" key="3">
    <source>
        <dbReference type="Proteomes" id="UP001057738"/>
    </source>
</evidence>
<name>A0ABY5Q3H4_9ACTN</name>
<proteinExistence type="predicted"/>
<keyword evidence="3" id="KW-1185">Reference proteome</keyword>
<dbReference type="RefSeq" id="WP_183063807.1">
    <property type="nucleotide sequence ID" value="NZ_CP102514.1"/>
</dbReference>
<feature type="chain" id="PRO_5045504298" evidence="1">
    <location>
        <begin position="26"/>
        <end position="180"/>
    </location>
</feature>
<protein>
    <submittedName>
        <fullName evidence="2">GerMN domain-containing protein</fullName>
    </submittedName>
</protein>
<dbReference type="Proteomes" id="UP001057738">
    <property type="component" value="Chromosome"/>
</dbReference>
<reference evidence="2" key="1">
    <citation type="submission" date="2022-08" db="EMBL/GenBank/DDBJ databases">
        <authorList>
            <person name="Tian L."/>
        </authorList>
    </citation>
    <scope>NUCLEOTIDE SEQUENCE</scope>
    <source>
        <strain evidence="2">CM253</strain>
    </source>
</reference>
<gene>
    <name evidence="2" type="ORF">NRK68_27895</name>
</gene>
<sequence>MTGRTTRSRATAAAAALTGCALLLAGCGIKRTGVIESGHAATVKVPGSKNAATLYFVSKDGDRVVPVPFSIGTDYMLAPVPLLRILLDGPTGPASAAGLTTALPKVSASGADSERVAVSKYQPDKGITVSVPFPVAGLSDLARKQLVCTFGVSAVRDTVTPVAIQGTDTTLPATDCNPRR</sequence>
<dbReference type="PROSITE" id="PS51257">
    <property type="entry name" value="PROKAR_LIPOPROTEIN"/>
    <property type="match status" value="1"/>
</dbReference>
<evidence type="ECO:0000313" key="2">
    <source>
        <dbReference type="EMBL" id="UUY50717.1"/>
    </source>
</evidence>
<keyword evidence="1" id="KW-0732">Signal</keyword>
<evidence type="ECO:0000256" key="1">
    <source>
        <dbReference type="SAM" id="SignalP"/>
    </source>
</evidence>